<accession>A0A1W6ZSE9</accession>
<keyword evidence="2" id="KW-1185">Reference proteome</keyword>
<gene>
    <name evidence="1" type="ORF">CAK95_15380</name>
</gene>
<proteinExistence type="predicted"/>
<sequence length="84" mass="9035">MAEPIKRLQTERDEVAAKTAALDIATPTVFGTSSFCEQYRRDLADLKAVLADDTDGKNERLITAVRRLSGSVTVRAVAGQKGLG</sequence>
<dbReference type="RefSeq" id="WP_086088696.1">
    <property type="nucleotide sequence ID" value="NZ_CP021112.1"/>
</dbReference>
<protein>
    <submittedName>
        <fullName evidence="1">Uncharacterized protein</fullName>
    </submittedName>
</protein>
<organism evidence="1 2">
    <name type="scientific">Pseudorhodoplanes sinuspersici</name>
    <dbReference type="NCBI Taxonomy" id="1235591"/>
    <lineage>
        <taxon>Bacteria</taxon>
        <taxon>Pseudomonadati</taxon>
        <taxon>Pseudomonadota</taxon>
        <taxon>Alphaproteobacteria</taxon>
        <taxon>Hyphomicrobiales</taxon>
        <taxon>Pseudorhodoplanes</taxon>
    </lineage>
</organism>
<dbReference type="AlphaFoldDB" id="A0A1W6ZSE9"/>
<name>A0A1W6ZSE9_9HYPH</name>
<evidence type="ECO:0000313" key="1">
    <source>
        <dbReference type="EMBL" id="ARQ00300.1"/>
    </source>
</evidence>
<dbReference type="EMBL" id="CP021112">
    <property type="protein sequence ID" value="ARQ00300.1"/>
    <property type="molecule type" value="Genomic_DNA"/>
</dbReference>
<dbReference type="KEGG" id="psin:CAK95_15380"/>
<dbReference type="Proteomes" id="UP000194137">
    <property type="component" value="Chromosome"/>
</dbReference>
<evidence type="ECO:0000313" key="2">
    <source>
        <dbReference type="Proteomes" id="UP000194137"/>
    </source>
</evidence>
<reference evidence="1 2" key="1">
    <citation type="submission" date="2017-05" db="EMBL/GenBank/DDBJ databases">
        <title>Full genome sequence of Pseudorhodoplanes sinuspersici.</title>
        <authorList>
            <person name="Dastgheib S.M.M."/>
            <person name="Shavandi M."/>
            <person name="Tirandaz H."/>
        </authorList>
    </citation>
    <scope>NUCLEOTIDE SEQUENCE [LARGE SCALE GENOMIC DNA]</scope>
    <source>
        <strain evidence="1 2">RIPI110</strain>
    </source>
</reference>